<organism evidence="2 3">
    <name type="scientific">Anabas testudineus</name>
    <name type="common">Climbing perch</name>
    <name type="synonym">Anthias testudineus</name>
    <dbReference type="NCBI Taxonomy" id="64144"/>
    <lineage>
        <taxon>Eukaryota</taxon>
        <taxon>Metazoa</taxon>
        <taxon>Chordata</taxon>
        <taxon>Craniata</taxon>
        <taxon>Vertebrata</taxon>
        <taxon>Euteleostomi</taxon>
        <taxon>Actinopterygii</taxon>
        <taxon>Neopterygii</taxon>
        <taxon>Teleostei</taxon>
        <taxon>Neoteleostei</taxon>
        <taxon>Acanthomorphata</taxon>
        <taxon>Anabantaria</taxon>
        <taxon>Anabantiformes</taxon>
        <taxon>Anabantoidei</taxon>
        <taxon>Anabantidae</taxon>
        <taxon>Anabas</taxon>
    </lineage>
</organism>
<dbReference type="AlphaFoldDB" id="A0A3Q1IFD3"/>
<dbReference type="InParanoid" id="A0A3Q1IFD3"/>
<dbReference type="Ensembl" id="ENSATET00000016494.2">
    <property type="protein sequence ID" value="ENSATEP00000016238.1"/>
    <property type="gene ID" value="ENSATEG00000011293.2"/>
</dbReference>
<name>A0A3Q1IFD3_ANATE</name>
<reference evidence="2" key="2">
    <citation type="submission" date="2025-08" db="UniProtKB">
        <authorList>
            <consortium name="Ensembl"/>
        </authorList>
    </citation>
    <scope>IDENTIFICATION</scope>
</reference>
<evidence type="ECO:0000256" key="1">
    <source>
        <dbReference type="SAM" id="Phobius"/>
    </source>
</evidence>
<dbReference type="SUPFAM" id="SSF56994">
    <property type="entry name" value="Insulin-like"/>
    <property type="match status" value="1"/>
</dbReference>
<feature type="transmembrane region" description="Helical" evidence="1">
    <location>
        <begin position="21"/>
        <end position="44"/>
    </location>
</feature>
<dbReference type="Proteomes" id="UP000265040">
    <property type="component" value="Chromosome 14"/>
</dbReference>
<keyword evidence="1" id="KW-0812">Transmembrane</keyword>
<keyword evidence="3" id="KW-1185">Reference proteome</keyword>
<keyword evidence="1" id="KW-1133">Transmembrane helix</keyword>
<evidence type="ECO:0008006" key="4">
    <source>
        <dbReference type="Google" id="ProtNLM"/>
    </source>
</evidence>
<protein>
    <recommendedName>
        <fullName evidence="4">Insulin-like domain-containing protein</fullName>
    </recommendedName>
</protein>
<evidence type="ECO:0000313" key="2">
    <source>
        <dbReference type="Ensembl" id="ENSATEP00000016238.1"/>
    </source>
</evidence>
<sequence>MNIRFCNQESELFFESYLCKIIISIANVTLTISHIIITVLPVLYSSYSDSQMCGSELVDALNFVCEDRGYLNCKYIF</sequence>
<dbReference type="InterPro" id="IPR036438">
    <property type="entry name" value="Insulin-like_sf"/>
</dbReference>
<accession>A0A3Q1IFD3</accession>
<reference evidence="2" key="3">
    <citation type="submission" date="2025-09" db="UniProtKB">
        <authorList>
            <consortium name="Ensembl"/>
        </authorList>
    </citation>
    <scope>IDENTIFICATION</scope>
</reference>
<evidence type="ECO:0000313" key="3">
    <source>
        <dbReference type="Proteomes" id="UP000265040"/>
    </source>
</evidence>
<dbReference type="Gene3D" id="1.10.100.10">
    <property type="entry name" value="Insulin-like"/>
    <property type="match status" value="1"/>
</dbReference>
<proteinExistence type="predicted"/>
<reference evidence="2" key="1">
    <citation type="submission" date="2021-04" db="EMBL/GenBank/DDBJ databases">
        <authorList>
            <consortium name="Wellcome Sanger Institute Data Sharing"/>
        </authorList>
    </citation>
    <scope>NUCLEOTIDE SEQUENCE [LARGE SCALE GENOMIC DNA]</scope>
</reference>
<keyword evidence="1" id="KW-0472">Membrane</keyword>